<dbReference type="AlphaFoldDB" id="A0A7J7ZD53"/>
<name>A0A7J7ZD53_RHIFE</name>
<protein>
    <submittedName>
        <fullName evidence="2">Uncharacterized protein</fullName>
    </submittedName>
</protein>
<feature type="region of interest" description="Disordered" evidence="1">
    <location>
        <begin position="161"/>
        <end position="188"/>
    </location>
</feature>
<evidence type="ECO:0000313" key="2">
    <source>
        <dbReference type="EMBL" id="KAF6372054.1"/>
    </source>
</evidence>
<evidence type="ECO:0000313" key="3">
    <source>
        <dbReference type="Proteomes" id="UP000585614"/>
    </source>
</evidence>
<evidence type="ECO:0000256" key="1">
    <source>
        <dbReference type="SAM" id="MobiDB-lite"/>
    </source>
</evidence>
<dbReference type="Proteomes" id="UP000585614">
    <property type="component" value="Unassembled WGS sequence"/>
</dbReference>
<dbReference type="EMBL" id="JACAGC010000004">
    <property type="protein sequence ID" value="KAF6372054.1"/>
    <property type="molecule type" value="Genomic_DNA"/>
</dbReference>
<comment type="caution">
    <text evidence="2">The sequence shown here is derived from an EMBL/GenBank/DDBJ whole genome shotgun (WGS) entry which is preliminary data.</text>
</comment>
<organism evidence="2 3">
    <name type="scientific">Rhinolophus ferrumequinum</name>
    <name type="common">Greater horseshoe bat</name>
    <dbReference type="NCBI Taxonomy" id="59479"/>
    <lineage>
        <taxon>Eukaryota</taxon>
        <taxon>Metazoa</taxon>
        <taxon>Chordata</taxon>
        <taxon>Craniata</taxon>
        <taxon>Vertebrata</taxon>
        <taxon>Euteleostomi</taxon>
        <taxon>Mammalia</taxon>
        <taxon>Eutheria</taxon>
        <taxon>Laurasiatheria</taxon>
        <taxon>Chiroptera</taxon>
        <taxon>Yinpterochiroptera</taxon>
        <taxon>Rhinolophoidea</taxon>
        <taxon>Rhinolophidae</taxon>
        <taxon>Rhinolophinae</taxon>
        <taxon>Rhinolophus</taxon>
    </lineage>
</organism>
<sequence>MKLPSKSPSVAPEPGEDMCLPLAQGETDANFCCTYFGPRLPPPRLSSLSHRQLLRADLEPPSSHSPHPRSCEMRRTGGLSGRGRSGPKSRGRGPAVELGCELSSGRLQQPRDAAHGAGRRAPPPGCFCPSCSFSACQDCSTLSVLPWPRLSIHLEACDAPPLAGSVTAGAEEREERRSGGCPSAPPAS</sequence>
<reference evidence="2 3" key="1">
    <citation type="journal article" date="2020" name="Nature">
        <title>Six reference-quality genomes reveal evolution of bat adaptations.</title>
        <authorList>
            <person name="Jebb D."/>
            <person name="Huang Z."/>
            <person name="Pippel M."/>
            <person name="Hughes G.M."/>
            <person name="Lavrichenko K."/>
            <person name="Devanna P."/>
            <person name="Winkler S."/>
            <person name="Jermiin L.S."/>
            <person name="Skirmuntt E.C."/>
            <person name="Katzourakis A."/>
            <person name="Burkitt-Gray L."/>
            <person name="Ray D.A."/>
            <person name="Sullivan K.A.M."/>
            <person name="Roscito J.G."/>
            <person name="Kirilenko B.M."/>
            <person name="Davalos L.M."/>
            <person name="Corthals A.P."/>
            <person name="Power M.L."/>
            <person name="Jones G."/>
            <person name="Ransome R.D."/>
            <person name="Dechmann D.K.N."/>
            <person name="Locatelli A.G."/>
            <person name="Puechmaille S.J."/>
            <person name="Fedrigo O."/>
            <person name="Jarvis E.D."/>
            <person name="Hiller M."/>
            <person name="Vernes S.C."/>
            <person name="Myers E.W."/>
            <person name="Teeling E.C."/>
        </authorList>
    </citation>
    <scope>NUCLEOTIDE SEQUENCE [LARGE SCALE GENOMIC DNA]</scope>
    <source>
        <strain evidence="2">MRhiFer1</strain>
        <tissue evidence="2">Lung</tissue>
    </source>
</reference>
<gene>
    <name evidence="2" type="ORF">mRhiFer1_009791</name>
</gene>
<accession>A0A7J7ZD53</accession>
<proteinExistence type="predicted"/>
<feature type="region of interest" description="Disordered" evidence="1">
    <location>
        <begin position="1"/>
        <end position="21"/>
    </location>
</feature>
<feature type="region of interest" description="Disordered" evidence="1">
    <location>
        <begin position="58"/>
        <end position="119"/>
    </location>
</feature>